<evidence type="ECO:0000256" key="8">
    <source>
        <dbReference type="ARBA" id="ARBA00022989"/>
    </source>
</evidence>
<dbReference type="GO" id="GO:0015450">
    <property type="term" value="F:protein-transporting ATPase activity"/>
    <property type="evidence" value="ECO:0007669"/>
    <property type="project" value="UniProtKB-UniRule"/>
</dbReference>
<dbReference type="PRINTS" id="PR01651">
    <property type="entry name" value="SECGEXPORT"/>
</dbReference>
<keyword evidence="15" id="KW-1185">Reference proteome</keyword>
<evidence type="ECO:0000256" key="2">
    <source>
        <dbReference type="ARBA" id="ARBA00008445"/>
    </source>
</evidence>
<dbReference type="AlphaFoldDB" id="A0A2P2E8A1"/>
<accession>A0A2P2E8A1</accession>
<dbReference type="RefSeq" id="WP_305790442.1">
    <property type="nucleotide sequence ID" value="NZ_BFBR01000002.1"/>
</dbReference>
<keyword evidence="8 12" id="KW-1133">Transmembrane helix</keyword>
<comment type="caution">
    <text evidence="14">The sequence shown here is derived from an EMBL/GenBank/DDBJ whole genome shotgun (WGS) entry which is preliminary data.</text>
</comment>
<proteinExistence type="inferred from homology"/>
<dbReference type="GO" id="GO:0009306">
    <property type="term" value="P:protein secretion"/>
    <property type="evidence" value="ECO:0007669"/>
    <property type="project" value="UniProtKB-UniRule"/>
</dbReference>
<dbReference type="EMBL" id="BFBR01000002">
    <property type="protein sequence ID" value="GBF57264.1"/>
    <property type="molecule type" value="Genomic_DNA"/>
</dbReference>
<dbReference type="Pfam" id="PF03840">
    <property type="entry name" value="SecG"/>
    <property type="match status" value="1"/>
</dbReference>
<evidence type="ECO:0000256" key="12">
    <source>
        <dbReference type="RuleBase" id="RU365087"/>
    </source>
</evidence>
<dbReference type="GO" id="GO:0065002">
    <property type="term" value="P:intracellular protein transmembrane transport"/>
    <property type="evidence" value="ECO:0007669"/>
    <property type="project" value="TreeGrafter"/>
</dbReference>
<dbReference type="PANTHER" id="PTHR34182">
    <property type="entry name" value="PROTEIN-EXPORT MEMBRANE PROTEIN SECG"/>
    <property type="match status" value="1"/>
</dbReference>
<dbReference type="PANTHER" id="PTHR34182:SF1">
    <property type="entry name" value="PROTEIN-EXPORT MEMBRANE PROTEIN SECG"/>
    <property type="match status" value="1"/>
</dbReference>
<dbReference type="InterPro" id="IPR004692">
    <property type="entry name" value="SecG"/>
</dbReference>
<protein>
    <recommendedName>
        <fullName evidence="3 12">Protein-export membrane protein SecG</fullName>
    </recommendedName>
</protein>
<dbReference type="GO" id="GO:0043952">
    <property type="term" value="P:protein transport by the Sec complex"/>
    <property type="evidence" value="ECO:0007669"/>
    <property type="project" value="TreeGrafter"/>
</dbReference>
<feature type="region of interest" description="Disordered" evidence="13">
    <location>
        <begin position="113"/>
        <end position="148"/>
    </location>
</feature>
<sequence length="148" mass="14800">MFIQVVLIIHLLICLALIGAILLQRSEGGGALGMGGGPSSMMSGRSAANFMTRTTTVLGIAFLATSVTLTIMNKSAARPDDSLMNSGQTKDGLPTKAIDLSVPVVPGNTIGAAPAGGAIPASEPLTTLPAAPVAPVGPATEPQPAEKK</sequence>
<evidence type="ECO:0000256" key="6">
    <source>
        <dbReference type="ARBA" id="ARBA00022692"/>
    </source>
</evidence>
<evidence type="ECO:0000256" key="3">
    <source>
        <dbReference type="ARBA" id="ARBA00017876"/>
    </source>
</evidence>
<reference evidence="14 15" key="1">
    <citation type="journal article" date="2018" name="Genome Announc.">
        <title>Draft Genome Sequence of "Candidatus Phycosocius bacilliformis," an Alphaproteobacterial Ectosymbiont of the Hydrocarbon-Producing Green Alga Botryococcus braunii.</title>
        <authorList>
            <person name="Tanabe Y."/>
            <person name="Yamaguchi H."/>
            <person name="Watanabe M.M."/>
        </authorList>
    </citation>
    <scope>NUCLEOTIDE SEQUENCE [LARGE SCALE GENOMIC DNA]</scope>
    <source>
        <strain evidence="14 15">BOTRYCO-2</strain>
    </source>
</reference>
<comment type="function">
    <text evidence="11 12">Involved in protein export. Participates in an early event of protein translocation.</text>
</comment>
<gene>
    <name evidence="14" type="ORF">PbB2_00929</name>
</gene>
<evidence type="ECO:0000256" key="5">
    <source>
        <dbReference type="ARBA" id="ARBA00022475"/>
    </source>
</evidence>
<keyword evidence="5 12" id="KW-1003">Cell membrane</keyword>
<comment type="subcellular location">
    <subcellularLocation>
        <location evidence="1 12">Cell membrane</location>
        <topology evidence="1 12">Multi-pass membrane protein</topology>
    </subcellularLocation>
</comment>
<keyword evidence="6 12" id="KW-0812">Transmembrane</keyword>
<evidence type="ECO:0000256" key="13">
    <source>
        <dbReference type="SAM" id="MobiDB-lite"/>
    </source>
</evidence>
<keyword evidence="7 12" id="KW-0653">Protein transport</keyword>
<evidence type="ECO:0000256" key="11">
    <source>
        <dbReference type="ARBA" id="ARBA00025182"/>
    </source>
</evidence>
<keyword evidence="10 12" id="KW-0472">Membrane</keyword>
<evidence type="ECO:0000256" key="4">
    <source>
        <dbReference type="ARBA" id="ARBA00022448"/>
    </source>
</evidence>
<comment type="similarity">
    <text evidence="2 12">Belongs to the SecG family.</text>
</comment>
<evidence type="ECO:0000256" key="10">
    <source>
        <dbReference type="ARBA" id="ARBA00023136"/>
    </source>
</evidence>
<evidence type="ECO:0000256" key="7">
    <source>
        <dbReference type="ARBA" id="ARBA00022927"/>
    </source>
</evidence>
<evidence type="ECO:0000313" key="15">
    <source>
        <dbReference type="Proteomes" id="UP000245086"/>
    </source>
</evidence>
<name>A0A2P2E8A1_9PROT</name>
<comment type="caution">
    <text evidence="12">Lacks conserved residue(s) required for the propagation of feature annotation.</text>
</comment>
<dbReference type="GO" id="GO:0005886">
    <property type="term" value="C:plasma membrane"/>
    <property type="evidence" value="ECO:0007669"/>
    <property type="project" value="UniProtKB-SubCell"/>
</dbReference>
<keyword evidence="4 12" id="KW-0813">Transport</keyword>
<evidence type="ECO:0000313" key="14">
    <source>
        <dbReference type="EMBL" id="GBF57264.1"/>
    </source>
</evidence>
<keyword evidence="9 12" id="KW-0811">Translocation</keyword>
<feature type="compositionally biased region" description="Low complexity" evidence="13">
    <location>
        <begin position="113"/>
        <end position="142"/>
    </location>
</feature>
<dbReference type="NCBIfam" id="TIGR00810">
    <property type="entry name" value="secG"/>
    <property type="match status" value="1"/>
</dbReference>
<evidence type="ECO:0000256" key="1">
    <source>
        <dbReference type="ARBA" id="ARBA00004651"/>
    </source>
</evidence>
<organism evidence="14 15">
    <name type="scientific">Candidatus Phycosocius bacilliformis</name>
    <dbReference type="NCBI Taxonomy" id="1445552"/>
    <lineage>
        <taxon>Bacteria</taxon>
        <taxon>Pseudomonadati</taxon>
        <taxon>Pseudomonadota</taxon>
        <taxon>Alphaproteobacteria</taxon>
        <taxon>Caulobacterales</taxon>
        <taxon>Caulobacterales incertae sedis</taxon>
        <taxon>Candidatus Phycosocius</taxon>
    </lineage>
</organism>
<feature type="transmembrane region" description="Helical" evidence="12">
    <location>
        <begin position="52"/>
        <end position="72"/>
    </location>
</feature>
<evidence type="ECO:0000256" key="9">
    <source>
        <dbReference type="ARBA" id="ARBA00023010"/>
    </source>
</evidence>
<dbReference type="Proteomes" id="UP000245086">
    <property type="component" value="Unassembled WGS sequence"/>
</dbReference>